<keyword evidence="1" id="KW-1133">Transmembrane helix</keyword>
<keyword evidence="1" id="KW-0812">Transmembrane</keyword>
<reference evidence="2 3" key="1">
    <citation type="submission" date="2023-04" db="EMBL/GenBank/DDBJ databases">
        <title>Marinoamorphus aggregata gen. nov., sp. Nov., isolate from tissue of brittle star Ophioplocus japonicus.</title>
        <authorList>
            <person name="Kawano K."/>
            <person name="Sawayama S."/>
            <person name="Nakagawa S."/>
        </authorList>
    </citation>
    <scope>NUCLEOTIDE SEQUENCE [LARGE SCALE GENOMIC DNA]</scope>
    <source>
        <strain evidence="2 3">NKW23</strain>
    </source>
</reference>
<gene>
    <name evidence="2" type="ORF">LNKW23_10980</name>
</gene>
<evidence type="ECO:0000313" key="3">
    <source>
        <dbReference type="Proteomes" id="UP001239909"/>
    </source>
</evidence>
<feature type="transmembrane region" description="Helical" evidence="1">
    <location>
        <begin position="7"/>
        <end position="25"/>
    </location>
</feature>
<evidence type="ECO:0000256" key="1">
    <source>
        <dbReference type="SAM" id="Phobius"/>
    </source>
</evidence>
<dbReference type="Proteomes" id="UP001239909">
    <property type="component" value="Unassembled WGS sequence"/>
</dbReference>
<protein>
    <submittedName>
        <fullName evidence="2">Uncharacterized protein</fullName>
    </submittedName>
</protein>
<keyword evidence="1" id="KW-0472">Membrane</keyword>
<evidence type="ECO:0000313" key="2">
    <source>
        <dbReference type="EMBL" id="GMG81885.1"/>
    </source>
</evidence>
<dbReference type="RefSeq" id="WP_285670615.1">
    <property type="nucleotide sequence ID" value="NZ_BSYI01000006.1"/>
</dbReference>
<proteinExistence type="predicted"/>
<name>A0ABQ6LEX0_9RHOB</name>
<accession>A0ABQ6LEX0</accession>
<organism evidence="2 3">
    <name type="scientific">Paralimibaculum aggregatum</name>
    <dbReference type="NCBI Taxonomy" id="3036245"/>
    <lineage>
        <taxon>Bacteria</taxon>
        <taxon>Pseudomonadati</taxon>
        <taxon>Pseudomonadota</taxon>
        <taxon>Alphaproteobacteria</taxon>
        <taxon>Rhodobacterales</taxon>
        <taxon>Paracoccaceae</taxon>
        <taxon>Paralimibaculum</taxon>
    </lineage>
</organism>
<sequence length="46" mass="4914">MGRLLKYVLWVVILGLIALVAYAALWELPAPVEEITVPLPLPAGSG</sequence>
<comment type="caution">
    <text evidence="2">The sequence shown here is derived from an EMBL/GenBank/DDBJ whole genome shotgun (WGS) entry which is preliminary data.</text>
</comment>
<dbReference type="EMBL" id="BSYI01000006">
    <property type="protein sequence ID" value="GMG81885.1"/>
    <property type="molecule type" value="Genomic_DNA"/>
</dbReference>
<keyword evidence="3" id="KW-1185">Reference proteome</keyword>